<proteinExistence type="predicted"/>
<gene>
    <name evidence="1" type="ORF">Amon02_000192600</name>
</gene>
<dbReference type="EMBL" id="BSXS01001036">
    <property type="protein sequence ID" value="GME74856.1"/>
    <property type="molecule type" value="Genomic_DNA"/>
</dbReference>
<evidence type="ECO:0000313" key="1">
    <source>
        <dbReference type="EMBL" id="GME74856.1"/>
    </source>
</evidence>
<name>A0ACB5SWL1_AMBMO</name>
<evidence type="ECO:0000313" key="2">
    <source>
        <dbReference type="Proteomes" id="UP001165064"/>
    </source>
</evidence>
<comment type="caution">
    <text evidence="1">The sequence shown here is derived from an EMBL/GenBank/DDBJ whole genome shotgun (WGS) entry which is preliminary data.</text>
</comment>
<dbReference type="Proteomes" id="UP001165064">
    <property type="component" value="Unassembled WGS sequence"/>
</dbReference>
<accession>A0ACB5SWL1</accession>
<organism evidence="1 2">
    <name type="scientific">Ambrosiozyma monospora</name>
    <name type="common">Yeast</name>
    <name type="synonym">Endomycopsis monosporus</name>
    <dbReference type="NCBI Taxonomy" id="43982"/>
    <lineage>
        <taxon>Eukaryota</taxon>
        <taxon>Fungi</taxon>
        <taxon>Dikarya</taxon>
        <taxon>Ascomycota</taxon>
        <taxon>Saccharomycotina</taxon>
        <taxon>Pichiomycetes</taxon>
        <taxon>Pichiales</taxon>
        <taxon>Pichiaceae</taxon>
        <taxon>Ambrosiozyma</taxon>
    </lineage>
</organism>
<sequence>MSLFQSLSETQPPSLIYSPPTRQQTSQLEEEFDLDAYMEWNHEIWLTLYRFLYYLKLKERNPIYFENLPNCPMSSMISSTTPITNDDTTASNVNGTVNGYHRHAYGQRNPIINETVTGTGETSGRLSSLLHKLCRPHTKKTTRTTHSNVNRPPSGKDILRDTMYKVVSNSQNEDEAIGVAVLKFKCDVDELKVRMVALNELNDKTAFLVNRYSSL</sequence>
<keyword evidence="2" id="KW-1185">Reference proteome</keyword>
<reference evidence="1" key="1">
    <citation type="submission" date="2023-04" db="EMBL/GenBank/DDBJ databases">
        <title>Ambrosiozyma monospora NBRC 10751.</title>
        <authorList>
            <person name="Ichikawa N."/>
            <person name="Sato H."/>
            <person name="Tonouchi N."/>
        </authorList>
    </citation>
    <scope>NUCLEOTIDE SEQUENCE</scope>
    <source>
        <strain evidence="1">NBRC 10751</strain>
    </source>
</reference>
<protein>
    <submittedName>
        <fullName evidence="1">Unnamed protein product</fullName>
    </submittedName>
</protein>